<dbReference type="Ensembl" id="ENSSFOT00015062809.1">
    <property type="protein sequence ID" value="ENSSFOP00015056567.1"/>
    <property type="gene ID" value="ENSSFOG00015032298.1"/>
</dbReference>
<reference evidence="1" key="3">
    <citation type="submission" date="2025-09" db="UniProtKB">
        <authorList>
            <consortium name="Ensembl"/>
        </authorList>
    </citation>
    <scope>IDENTIFICATION</scope>
</reference>
<protein>
    <recommendedName>
        <fullName evidence="3">Suppressor APC domain-containing protein 1-like</fullName>
    </recommendedName>
</protein>
<dbReference type="OrthoDB" id="10035013at2759"/>
<reference evidence="1 2" key="1">
    <citation type="submission" date="2019-04" db="EMBL/GenBank/DDBJ databases">
        <authorList>
            <consortium name="Wellcome Sanger Institute Data Sharing"/>
        </authorList>
    </citation>
    <scope>NUCLEOTIDE SEQUENCE [LARGE SCALE GENOMIC DNA]</scope>
</reference>
<dbReference type="AlphaFoldDB" id="A0A8C9U4G0"/>
<proteinExistence type="predicted"/>
<organism evidence="1 2">
    <name type="scientific">Scleropages formosus</name>
    <name type="common">Asian bonytongue</name>
    <name type="synonym">Osteoglossum formosum</name>
    <dbReference type="NCBI Taxonomy" id="113540"/>
    <lineage>
        <taxon>Eukaryota</taxon>
        <taxon>Metazoa</taxon>
        <taxon>Chordata</taxon>
        <taxon>Craniata</taxon>
        <taxon>Vertebrata</taxon>
        <taxon>Euteleostomi</taxon>
        <taxon>Actinopterygii</taxon>
        <taxon>Neopterygii</taxon>
        <taxon>Teleostei</taxon>
        <taxon>Osteoglossocephala</taxon>
        <taxon>Osteoglossomorpha</taxon>
        <taxon>Osteoglossiformes</taxon>
        <taxon>Osteoglossidae</taxon>
        <taxon>Scleropages</taxon>
    </lineage>
</organism>
<accession>A0A8C9U4G0</accession>
<dbReference type="Proteomes" id="UP000694397">
    <property type="component" value="Chromosome 21"/>
</dbReference>
<evidence type="ECO:0000313" key="1">
    <source>
        <dbReference type="Ensembl" id="ENSSFOP00015056567.1"/>
    </source>
</evidence>
<evidence type="ECO:0008006" key="3">
    <source>
        <dbReference type="Google" id="ProtNLM"/>
    </source>
</evidence>
<dbReference type="Pfam" id="PF11414">
    <property type="entry name" value="Suppressor_APC"/>
    <property type="match status" value="1"/>
</dbReference>
<name>A0A8C9U4G0_SCLFO</name>
<evidence type="ECO:0000313" key="2">
    <source>
        <dbReference type="Proteomes" id="UP000694397"/>
    </source>
</evidence>
<keyword evidence="2" id="KW-1185">Reference proteome</keyword>
<dbReference type="GeneTree" id="ENSGT00940000177041"/>
<reference evidence="1" key="2">
    <citation type="submission" date="2025-08" db="UniProtKB">
        <authorList>
            <consortium name="Ensembl"/>
        </authorList>
    </citation>
    <scope>IDENTIFICATION</scope>
</reference>
<sequence length="107" mass="12347">LLLQSLDAVRFFLWVRLRQLEQEKDCLWTGLQVLEQVRSWYRQRLEENRQLQGGAGPRSGQLVGTDTQNDPGSVCVCTTHTWCYSLSYDDCMTFVSFPLRVFLGSVV</sequence>